<evidence type="ECO:0000256" key="4">
    <source>
        <dbReference type="ARBA" id="ARBA00022960"/>
    </source>
</evidence>
<name>A0A9X4RM18_9BACT</name>
<dbReference type="GO" id="GO:0008360">
    <property type="term" value="P:regulation of cell shape"/>
    <property type="evidence" value="ECO:0007669"/>
    <property type="project" value="UniProtKB-UniRule"/>
</dbReference>
<dbReference type="PROSITE" id="PS52029">
    <property type="entry name" value="LD_TPASE"/>
    <property type="match status" value="1"/>
</dbReference>
<evidence type="ECO:0000313" key="9">
    <source>
        <dbReference type="EMBL" id="MDG4475748.1"/>
    </source>
</evidence>
<keyword evidence="10" id="KW-1185">Reference proteome</keyword>
<evidence type="ECO:0000313" key="10">
    <source>
        <dbReference type="Proteomes" id="UP001154240"/>
    </source>
</evidence>
<evidence type="ECO:0000256" key="6">
    <source>
        <dbReference type="ARBA" id="ARBA00023316"/>
    </source>
</evidence>
<dbReference type="Pfam" id="PF03734">
    <property type="entry name" value="YkuD"/>
    <property type="match status" value="1"/>
</dbReference>
<comment type="similarity">
    <text evidence="2">Belongs to the YkuD family.</text>
</comment>
<dbReference type="CDD" id="cd16913">
    <property type="entry name" value="YkuD_like"/>
    <property type="match status" value="1"/>
</dbReference>
<accession>A0A9X4RM18</accession>
<feature type="active site" description="Proton donor/acceptor" evidence="7">
    <location>
        <position position="289"/>
    </location>
</feature>
<dbReference type="GO" id="GO:0071972">
    <property type="term" value="F:peptidoglycan L,D-transpeptidase activity"/>
    <property type="evidence" value="ECO:0007669"/>
    <property type="project" value="TreeGrafter"/>
</dbReference>
<comment type="pathway">
    <text evidence="1 7">Cell wall biogenesis; peptidoglycan biosynthesis.</text>
</comment>
<proteinExistence type="inferred from homology"/>
<evidence type="ECO:0000259" key="8">
    <source>
        <dbReference type="PROSITE" id="PS52029"/>
    </source>
</evidence>
<organism evidence="9 10">
    <name type="scientific">Thiovibrio frasassiensis</name>
    <dbReference type="NCBI Taxonomy" id="2984131"/>
    <lineage>
        <taxon>Bacteria</taxon>
        <taxon>Pseudomonadati</taxon>
        <taxon>Thermodesulfobacteriota</taxon>
        <taxon>Desulfobulbia</taxon>
        <taxon>Desulfobulbales</taxon>
        <taxon>Thiovibrionaceae</taxon>
        <taxon>Thiovibrio</taxon>
    </lineage>
</organism>
<gene>
    <name evidence="9" type="ORF">OLX77_06190</name>
</gene>
<dbReference type="AlphaFoldDB" id="A0A9X4RM18"/>
<dbReference type="GO" id="GO:0071555">
    <property type="term" value="P:cell wall organization"/>
    <property type="evidence" value="ECO:0007669"/>
    <property type="project" value="UniProtKB-UniRule"/>
</dbReference>
<reference evidence="9" key="2">
    <citation type="submission" date="2022-10" db="EMBL/GenBank/DDBJ databases">
        <authorList>
            <person name="Aronson H.S."/>
        </authorList>
    </citation>
    <scope>NUCLEOTIDE SEQUENCE</scope>
    <source>
        <strain evidence="9">RS19-109</strain>
    </source>
</reference>
<keyword evidence="4 7" id="KW-0133">Cell shape</keyword>
<dbReference type="Proteomes" id="UP001154240">
    <property type="component" value="Unassembled WGS sequence"/>
</dbReference>
<dbReference type="Gene3D" id="2.40.440.10">
    <property type="entry name" value="L,D-transpeptidase catalytic domain-like"/>
    <property type="match status" value="1"/>
</dbReference>
<dbReference type="InterPro" id="IPR005490">
    <property type="entry name" value="LD_TPept_cat_dom"/>
</dbReference>
<evidence type="ECO:0000256" key="2">
    <source>
        <dbReference type="ARBA" id="ARBA00005992"/>
    </source>
</evidence>
<dbReference type="RefSeq" id="WP_307632723.1">
    <property type="nucleotide sequence ID" value="NZ_JAPHEH010000001.1"/>
</dbReference>
<sequence length="353" mass="40503">MRRGVFLWLCLGLVFAFRVELCLAGAGDDLTEKQFVCPFPDMTTDVLPLTYAQIREDAVSVYAQAQDEAAGVPPVRVTRKGFMWVSLSDPQPVMVNGQEWYRVNEREYIRADKLKLAKPSGFQGVMVPRDFDKQFAWMIFHTRVSPAPGVLPLEEEDPAVLPARSLVIVHEIREVEQRKWCRIGTGVWVPYRRLAMVIPRLRPEEVGESERWIEVNLTEQTLSAYEGDRLIFATLISSGDERFPTIKGLFRIWAKVRIGKMSGGEDDSDRYFVEDVPWHMYFYQSYGLHTSYWHDFFGLPNSHGCVNLAPKDALWLFEWTSPKAGKGNWQEATRSDPGTWVWVHETPPVVTGE</sequence>
<dbReference type="SUPFAM" id="SSF141523">
    <property type="entry name" value="L,D-transpeptidase catalytic domain-like"/>
    <property type="match status" value="1"/>
</dbReference>
<dbReference type="InterPro" id="IPR038063">
    <property type="entry name" value="Transpep_catalytic_dom"/>
</dbReference>
<feature type="domain" description="L,D-TPase catalytic" evidence="8">
    <location>
        <begin position="211"/>
        <end position="344"/>
    </location>
</feature>
<dbReference type="InterPro" id="IPR050979">
    <property type="entry name" value="LD-transpeptidase"/>
</dbReference>
<feature type="active site" description="Nucleophile" evidence="7">
    <location>
        <position position="305"/>
    </location>
</feature>
<dbReference type="PANTHER" id="PTHR30582:SF2">
    <property type="entry name" value="L,D-TRANSPEPTIDASE YCIB-RELATED"/>
    <property type="match status" value="1"/>
</dbReference>
<keyword evidence="6 7" id="KW-0961">Cell wall biogenesis/degradation</keyword>
<evidence type="ECO:0000256" key="1">
    <source>
        <dbReference type="ARBA" id="ARBA00004752"/>
    </source>
</evidence>
<dbReference type="GO" id="GO:0005576">
    <property type="term" value="C:extracellular region"/>
    <property type="evidence" value="ECO:0007669"/>
    <property type="project" value="TreeGrafter"/>
</dbReference>
<keyword evidence="3" id="KW-0808">Transferase</keyword>
<dbReference type="PANTHER" id="PTHR30582">
    <property type="entry name" value="L,D-TRANSPEPTIDASE"/>
    <property type="match status" value="1"/>
</dbReference>
<keyword evidence="5 7" id="KW-0573">Peptidoglycan synthesis</keyword>
<evidence type="ECO:0000256" key="7">
    <source>
        <dbReference type="PROSITE-ProRule" id="PRU01373"/>
    </source>
</evidence>
<dbReference type="GO" id="GO:0018104">
    <property type="term" value="P:peptidoglycan-protein cross-linking"/>
    <property type="evidence" value="ECO:0007669"/>
    <property type="project" value="TreeGrafter"/>
</dbReference>
<evidence type="ECO:0000256" key="3">
    <source>
        <dbReference type="ARBA" id="ARBA00022679"/>
    </source>
</evidence>
<dbReference type="EMBL" id="JAPHEH010000001">
    <property type="protein sequence ID" value="MDG4475748.1"/>
    <property type="molecule type" value="Genomic_DNA"/>
</dbReference>
<comment type="caution">
    <text evidence="9">The sequence shown here is derived from an EMBL/GenBank/DDBJ whole genome shotgun (WGS) entry which is preliminary data.</text>
</comment>
<dbReference type="GO" id="GO:0016740">
    <property type="term" value="F:transferase activity"/>
    <property type="evidence" value="ECO:0007669"/>
    <property type="project" value="UniProtKB-KW"/>
</dbReference>
<evidence type="ECO:0000256" key="5">
    <source>
        <dbReference type="ARBA" id="ARBA00022984"/>
    </source>
</evidence>
<protein>
    <submittedName>
        <fullName evidence="9">L,D-transpeptidase</fullName>
    </submittedName>
</protein>
<reference evidence="9" key="1">
    <citation type="journal article" date="2022" name="bioRxiv">
        <title>Thiovibrio frasassiensisgen. nov., sp. nov., an autotrophic, elemental sulfur disproportionating bacterium isolated from sulfidic karst sediment, and proposal of Thiovibrionaceae fam. nov.</title>
        <authorList>
            <person name="Aronson H."/>
            <person name="Thomas C."/>
            <person name="Bhattacharyya M."/>
            <person name="Eckstein S."/>
            <person name="Jensen S."/>
            <person name="Barco R."/>
            <person name="Macalady J."/>
            <person name="Amend J."/>
        </authorList>
    </citation>
    <scope>NUCLEOTIDE SEQUENCE</scope>
    <source>
        <strain evidence="9">RS19-109</strain>
    </source>
</reference>